<dbReference type="Proteomes" id="UP000013063">
    <property type="component" value="Unassembled WGS sequence"/>
</dbReference>
<dbReference type="RefSeq" id="WP_004624565.1">
    <property type="nucleotide sequence ID" value="NZ_APMP01000043.1"/>
</dbReference>
<dbReference type="InterPro" id="IPR041698">
    <property type="entry name" value="Methyltransf_25"/>
</dbReference>
<dbReference type="CDD" id="cd02440">
    <property type="entry name" value="AdoMet_MTases"/>
    <property type="match status" value="1"/>
</dbReference>
<accession>R0DYU4</accession>
<dbReference type="AlphaFoldDB" id="R0DYU4"/>
<dbReference type="Pfam" id="PF13649">
    <property type="entry name" value="Methyltransf_25"/>
    <property type="match status" value="1"/>
</dbReference>
<reference evidence="2 3" key="1">
    <citation type="journal article" date="2013" name="Genome Announc.">
        <title>Draft Genome Sequence for Caulobacter sp. Strain OR37, a Bacterium Tolerant to Heavy Metals.</title>
        <authorList>
            <person name="Utturkar S.M."/>
            <person name="Bollmann A."/>
            <person name="Brzoska R.M."/>
            <person name="Klingeman D.M."/>
            <person name="Epstein S.E."/>
            <person name="Palumbo A.V."/>
            <person name="Brown S.D."/>
        </authorList>
    </citation>
    <scope>NUCLEOTIDE SEQUENCE [LARGE SCALE GENOMIC DNA]</scope>
    <source>
        <strain evidence="2 3">OR37</strain>
    </source>
</reference>
<name>R0DYU4_CAUVI</name>
<dbReference type="EMBL" id="APMP01000043">
    <property type="protein sequence ID" value="ENZ78583.1"/>
    <property type="molecule type" value="Genomic_DNA"/>
</dbReference>
<comment type="caution">
    <text evidence="2">The sequence shown here is derived from an EMBL/GenBank/DDBJ whole genome shotgun (WGS) entry which is preliminary data.</text>
</comment>
<dbReference type="eggNOG" id="COG2226">
    <property type="taxonomic scope" value="Bacteria"/>
</dbReference>
<dbReference type="InterPro" id="IPR029063">
    <property type="entry name" value="SAM-dependent_MTases_sf"/>
</dbReference>
<evidence type="ECO:0000313" key="2">
    <source>
        <dbReference type="EMBL" id="ENZ78583.1"/>
    </source>
</evidence>
<keyword evidence="3" id="KW-1185">Reference proteome</keyword>
<feature type="domain" description="Methyltransferase" evidence="1">
    <location>
        <begin position="44"/>
        <end position="133"/>
    </location>
</feature>
<proteinExistence type="predicted"/>
<protein>
    <recommendedName>
        <fullName evidence="1">Methyltransferase domain-containing protein</fullName>
    </recommendedName>
</protein>
<dbReference type="Gene3D" id="3.40.50.150">
    <property type="entry name" value="Vaccinia Virus protein VP39"/>
    <property type="match status" value="1"/>
</dbReference>
<gene>
    <name evidence="2" type="ORF">OR37_04024</name>
</gene>
<dbReference type="STRING" id="1292034.OR37_04024"/>
<dbReference type="PATRIC" id="fig|1292034.3.peg.3991"/>
<dbReference type="SUPFAM" id="SSF53335">
    <property type="entry name" value="S-adenosyl-L-methionine-dependent methyltransferases"/>
    <property type="match status" value="1"/>
</dbReference>
<organism evidence="2 3">
    <name type="scientific">Caulobacter vibrioides OR37</name>
    <dbReference type="NCBI Taxonomy" id="1292034"/>
    <lineage>
        <taxon>Bacteria</taxon>
        <taxon>Pseudomonadati</taxon>
        <taxon>Pseudomonadota</taxon>
        <taxon>Alphaproteobacteria</taxon>
        <taxon>Caulobacterales</taxon>
        <taxon>Caulobacteraceae</taxon>
        <taxon>Caulobacter</taxon>
    </lineage>
</organism>
<evidence type="ECO:0000259" key="1">
    <source>
        <dbReference type="Pfam" id="PF13649"/>
    </source>
</evidence>
<dbReference type="OrthoDB" id="9765084at2"/>
<sequence>MKTPSELYERNAAAWDQDRRHARPKGERRWIQRFVNATAPNADVLDLGCGSGEPIAADLIAAGRAVTGVDASPALIALCRERFPDQTWIVADMRELELGRRFGAAVAWHSLFHLPPDDQIALIPVLARHLAAGAPLMFTSGTTHGVTIGQWRGEALYHASLDTGAYAALLAEHGFVVLDHVVGDPTCGGANIWLARREDR</sequence>
<evidence type="ECO:0000313" key="3">
    <source>
        <dbReference type="Proteomes" id="UP000013063"/>
    </source>
</evidence>